<dbReference type="OrthoDB" id="119501at2"/>
<dbReference type="EMBL" id="VFMN01000001">
    <property type="protein sequence ID" value="TQJ10365.1"/>
    <property type="molecule type" value="Genomic_DNA"/>
</dbReference>
<name>A0A542E4W4_9MICO</name>
<sequence>MATPTLRTATDADAPALADLVRRAYRGREGWTTESALLDDQRIDEAGVRAKLARPRAVVLVAEQEGTVSGLLACCEVEDRGDGVAYFGMFAVEPALQAAGVGRAVLAAAERHAAEAWGATTMEMTVIAQREELIAWYERRGYARTGETRPFPFADMVGGGALRDDLHFVVLARPIA</sequence>
<keyword evidence="4" id="KW-0687">Ribonucleoprotein</keyword>
<feature type="domain" description="N-acetyltransferase" evidence="3">
    <location>
        <begin position="4"/>
        <end position="176"/>
    </location>
</feature>
<keyword evidence="1" id="KW-0808">Transferase</keyword>
<dbReference type="GO" id="GO:0016747">
    <property type="term" value="F:acyltransferase activity, transferring groups other than amino-acyl groups"/>
    <property type="evidence" value="ECO:0007669"/>
    <property type="project" value="InterPro"/>
</dbReference>
<dbReference type="PROSITE" id="PS51186">
    <property type="entry name" value="GNAT"/>
    <property type="match status" value="1"/>
</dbReference>
<dbReference type="AlphaFoldDB" id="A0A542E4W4"/>
<dbReference type="CDD" id="cd04301">
    <property type="entry name" value="NAT_SF"/>
    <property type="match status" value="1"/>
</dbReference>
<dbReference type="Proteomes" id="UP000317893">
    <property type="component" value="Unassembled WGS sequence"/>
</dbReference>
<comment type="caution">
    <text evidence="4">The sequence shown here is derived from an EMBL/GenBank/DDBJ whole genome shotgun (WGS) entry which is preliminary data.</text>
</comment>
<evidence type="ECO:0000256" key="1">
    <source>
        <dbReference type="ARBA" id="ARBA00022679"/>
    </source>
</evidence>
<dbReference type="InterPro" id="IPR000182">
    <property type="entry name" value="GNAT_dom"/>
</dbReference>
<evidence type="ECO:0000313" key="5">
    <source>
        <dbReference type="Proteomes" id="UP000317893"/>
    </source>
</evidence>
<dbReference type="SUPFAM" id="SSF55729">
    <property type="entry name" value="Acyl-CoA N-acyltransferases (Nat)"/>
    <property type="match status" value="1"/>
</dbReference>
<dbReference type="InterPro" id="IPR050832">
    <property type="entry name" value="Bact_Acetyltransf"/>
</dbReference>
<dbReference type="PANTHER" id="PTHR43877">
    <property type="entry name" value="AMINOALKYLPHOSPHONATE N-ACETYLTRANSFERASE-RELATED-RELATED"/>
    <property type="match status" value="1"/>
</dbReference>
<protein>
    <submittedName>
        <fullName evidence="4">Ribosomal protein S18 acetylase RimI-like enzyme</fullName>
    </submittedName>
</protein>
<dbReference type="RefSeq" id="WP_141849597.1">
    <property type="nucleotide sequence ID" value="NZ_BAAAPR010000015.1"/>
</dbReference>
<keyword evidence="4" id="KW-0689">Ribosomal protein</keyword>
<organism evidence="4 5">
    <name type="scientific">Lapillicoccus jejuensis</name>
    <dbReference type="NCBI Taxonomy" id="402171"/>
    <lineage>
        <taxon>Bacteria</taxon>
        <taxon>Bacillati</taxon>
        <taxon>Actinomycetota</taxon>
        <taxon>Actinomycetes</taxon>
        <taxon>Micrococcales</taxon>
        <taxon>Intrasporangiaceae</taxon>
        <taxon>Lapillicoccus</taxon>
    </lineage>
</organism>
<reference evidence="4 5" key="1">
    <citation type="submission" date="2019-06" db="EMBL/GenBank/DDBJ databases">
        <title>Sequencing the genomes of 1000 actinobacteria strains.</title>
        <authorList>
            <person name="Klenk H.-P."/>
        </authorList>
    </citation>
    <scope>NUCLEOTIDE SEQUENCE [LARGE SCALE GENOMIC DNA]</scope>
    <source>
        <strain evidence="4 5">DSM 18607</strain>
    </source>
</reference>
<gene>
    <name evidence="4" type="ORF">FB458_3485</name>
</gene>
<keyword evidence="2" id="KW-0012">Acyltransferase</keyword>
<evidence type="ECO:0000259" key="3">
    <source>
        <dbReference type="PROSITE" id="PS51186"/>
    </source>
</evidence>
<dbReference type="Gene3D" id="3.40.630.30">
    <property type="match status" value="1"/>
</dbReference>
<evidence type="ECO:0000313" key="4">
    <source>
        <dbReference type="EMBL" id="TQJ10365.1"/>
    </source>
</evidence>
<dbReference type="InterPro" id="IPR016181">
    <property type="entry name" value="Acyl_CoA_acyltransferase"/>
</dbReference>
<dbReference type="Pfam" id="PF00583">
    <property type="entry name" value="Acetyltransf_1"/>
    <property type="match status" value="1"/>
</dbReference>
<dbReference type="GO" id="GO:0005840">
    <property type="term" value="C:ribosome"/>
    <property type="evidence" value="ECO:0007669"/>
    <property type="project" value="UniProtKB-KW"/>
</dbReference>
<proteinExistence type="predicted"/>
<evidence type="ECO:0000256" key="2">
    <source>
        <dbReference type="ARBA" id="ARBA00023315"/>
    </source>
</evidence>
<accession>A0A542E4W4</accession>
<keyword evidence="5" id="KW-1185">Reference proteome</keyword>